<evidence type="ECO:0000313" key="1">
    <source>
        <dbReference type="EMBL" id="MCI96610.1"/>
    </source>
</evidence>
<comment type="caution">
    <text evidence="1">The sequence shown here is derived from an EMBL/GenBank/DDBJ whole genome shotgun (WGS) entry which is preliminary data.</text>
</comment>
<accession>A0A392WD12</accession>
<evidence type="ECO:0000313" key="2">
    <source>
        <dbReference type="Proteomes" id="UP000265520"/>
    </source>
</evidence>
<dbReference type="AlphaFoldDB" id="A0A392WD12"/>
<dbReference type="EMBL" id="LXQA011419305">
    <property type="protein sequence ID" value="MCI96610.1"/>
    <property type="molecule type" value="Genomic_DNA"/>
</dbReference>
<name>A0A392WD12_9FABA</name>
<proteinExistence type="predicted"/>
<keyword evidence="2" id="KW-1185">Reference proteome</keyword>
<feature type="non-terminal residue" evidence="1">
    <location>
        <position position="43"/>
    </location>
</feature>
<reference evidence="1 2" key="1">
    <citation type="journal article" date="2018" name="Front. Plant Sci.">
        <title>Red Clover (Trifolium pratense) and Zigzag Clover (T. medium) - A Picture of Genomic Similarities and Differences.</title>
        <authorList>
            <person name="Dluhosova J."/>
            <person name="Istvanek J."/>
            <person name="Nedelnik J."/>
            <person name="Repkova J."/>
        </authorList>
    </citation>
    <scope>NUCLEOTIDE SEQUENCE [LARGE SCALE GENOMIC DNA]</scope>
    <source>
        <strain evidence="2">cv. 10/8</strain>
        <tissue evidence="1">Leaf</tissue>
    </source>
</reference>
<sequence>MEEVVAVATWLTEGFVDAATAEAAYAMFSYDGCVLRIGLPVID</sequence>
<organism evidence="1 2">
    <name type="scientific">Trifolium medium</name>
    <dbReference type="NCBI Taxonomy" id="97028"/>
    <lineage>
        <taxon>Eukaryota</taxon>
        <taxon>Viridiplantae</taxon>
        <taxon>Streptophyta</taxon>
        <taxon>Embryophyta</taxon>
        <taxon>Tracheophyta</taxon>
        <taxon>Spermatophyta</taxon>
        <taxon>Magnoliopsida</taxon>
        <taxon>eudicotyledons</taxon>
        <taxon>Gunneridae</taxon>
        <taxon>Pentapetalae</taxon>
        <taxon>rosids</taxon>
        <taxon>fabids</taxon>
        <taxon>Fabales</taxon>
        <taxon>Fabaceae</taxon>
        <taxon>Papilionoideae</taxon>
        <taxon>50 kb inversion clade</taxon>
        <taxon>NPAAA clade</taxon>
        <taxon>Hologalegina</taxon>
        <taxon>IRL clade</taxon>
        <taxon>Trifolieae</taxon>
        <taxon>Trifolium</taxon>
    </lineage>
</organism>
<protein>
    <submittedName>
        <fullName evidence="1">Uncharacterized protein</fullName>
    </submittedName>
</protein>
<dbReference type="Proteomes" id="UP000265520">
    <property type="component" value="Unassembled WGS sequence"/>
</dbReference>